<dbReference type="Gene3D" id="2.130.10.10">
    <property type="entry name" value="YVTN repeat-like/Quinoprotein amine dehydrogenase"/>
    <property type="match status" value="1"/>
</dbReference>
<accession>A0ABN2XFZ2</accession>
<name>A0ABN2XFZ2_9ACTN</name>
<comment type="caution">
    <text evidence="1">The sequence shown here is derived from an EMBL/GenBank/DDBJ whole genome shotgun (WGS) entry which is preliminary data.</text>
</comment>
<proteinExistence type="predicted"/>
<dbReference type="EMBL" id="BAAANS010000040">
    <property type="protein sequence ID" value="GAA2111067.1"/>
    <property type="molecule type" value="Genomic_DNA"/>
</dbReference>
<keyword evidence="2" id="KW-1185">Reference proteome</keyword>
<evidence type="ECO:0000313" key="1">
    <source>
        <dbReference type="EMBL" id="GAA2111067.1"/>
    </source>
</evidence>
<dbReference type="InterPro" id="IPR015943">
    <property type="entry name" value="WD40/YVTN_repeat-like_dom_sf"/>
</dbReference>
<protein>
    <submittedName>
        <fullName evidence="1">Uncharacterized protein</fullName>
    </submittedName>
</protein>
<dbReference type="SUPFAM" id="SSF51004">
    <property type="entry name" value="C-terminal (heme d1) domain of cytochrome cd1-nitrite reductase"/>
    <property type="match status" value="1"/>
</dbReference>
<sequence length="199" mass="21862">MTASDLVAPLGDPAVAVADPDRRLLAVACADRYGEALRLGLFETGATPRLIRRFTFDLSVNALAFHPELPLLAVGTGDYDGGYAFSGQLFLIDLDAPARRPRRLFAARTDRQVLALRWLDRHRLQLHLAPPDDDEDEAAHTEAHTVLLHRTDWADLLTGSVTARHLHGPRGPFPRPDGSAAARALTARLLTPPAHRHDR</sequence>
<reference evidence="1 2" key="1">
    <citation type="journal article" date="2019" name="Int. J. Syst. Evol. Microbiol.">
        <title>The Global Catalogue of Microorganisms (GCM) 10K type strain sequencing project: providing services to taxonomists for standard genome sequencing and annotation.</title>
        <authorList>
            <consortium name="The Broad Institute Genomics Platform"/>
            <consortium name="The Broad Institute Genome Sequencing Center for Infectious Disease"/>
            <person name="Wu L."/>
            <person name="Ma J."/>
        </authorList>
    </citation>
    <scope>NUCLEOTIDE SEQUENCE [LARGE SCALE GENOMIC DNA]</scope>
    <source>
        <strain evidence="1 2">JCM 14559</strain>
    </source>
</reference>
<organism evidence="1 2">
    <name type="scientific">Kitasatospora saccharophila</name>
    <dbReference type="NCBI Taxonomy" id="407973"/>
    <lineage>
        <taxon>Bacteria</taxon>
        <taxon>Bacillati</taxon>
        <taxon>Actinomycetota</taxon>
        <taxon>Actinomycetes</taxon>
        <taxon>Kitasatosporales</taxon>
        <taxon>Streptomycetaceae</taxon>
        <taxon>Kitasatospora</taxon>
    </lineage>
</organism>
<dbReference type="Proteomes" id="UP001500897">
    <property type="component" value="Unassembled WGS sequence"/>
</dbReference>
<dbReference type="InterPro" id="IPR011048">
    <property type="entry name" value="Haem_d1_sf"/>
</dbReference>
<gene>
    <name evidence="1" type="ORF">GCM10009759_52850</name>
</gene>
<evidence type="ECO:0000313" key="2">
    <source>
        <dbReference type="Proteomes" id="UP001500897"/>
    </source>
</evidence>
<dbReference type="RefSeq" id="WP_344555274.1">
    <property type="nucleotide sequence ID" value="NZ_BAAANS010000040.1"/>
</dbReference>